<dbReference type="InterPro" id="IPR010664">
    <property type="entry name" value="LipoPS_assembly_LptC-rel"/>
</dbReference>
<comment type="caution">
    <text evidence="2">The sequence shown here is derived from an EMBL/GenBank/DDBJ whole genome shotgun (WGS) entry which is preliminary data.</text>
</comment>
<dbReference type="EMBL" id="BQKE01000001">
    <property type="protein sequence ID" value="GJM59700.1"/>
    <property type="molecule type" value="Genomic_DNA"/>
</dbReference>
<gene>
    <name evidence="2" type="ORF">PEDI_02520</name>
</gene>
<dbReference type="Pfam" id="PF06835">
    <property type="entry name" value="LptC"/>
    <property type="match status" value="1"/>
</dbReference>
<dbReference type="PROSITE" id="PS51257">
    <property type="entry name" value="PROKAR_LIPOPROTEIN"/>
    <property type="match status" value="1"/>
</dbReference>
<dbReference type="RefSeq" id="WP_338235678.1">
    <property type="nucleotide sequence ID" value="NZ_BQKE01000001.1"/>
</dbReference>
<reference evidence="2 3" key="1">
    <citation type="submission" date="2021-12" db="EMBL/GenBank/DDBJ databases">
        <title>Genome sequencing of bacteria with rrn-lacking chromosome and rrn-plasmid.</title>
        <authorList>
            <person name="Anda M."/>
            <person name="Iwasaki W."/>
        </authorList>
    </citation>
    <scope>NUCLEOTIDE SEQUENCE [LARGE SCALE GENOMIC DNA]</scope>
    <source>
        <strain evidence="2 3">NBRC 15940</strain>
    </source>
</reference>
<sequence>MNKHFFGFWAILLALLTLSACEEEKKDVNVFVSYEGPMMEADTILTYYSDSARLVLTLEADKQLEFESGDREFPEGLYLEFFNKEGEMEATLRCNYCYYEKEKMEYKAQGDVRVQNVESGEKLNTEELFWNPKTKKVYTEKFVRIESEGQILTGEGLDAAQDFSFYHIRTPKGTIELDEEEEEEEDSTGVDSTMMVAPITDIQ</sequence>
<dbReference type="InterPro" id="IPR026265">
    <property type="entry name" value="LptC"/>
</dbReference>
<dbReference type="Gene3D" id="2.60.450.10">
    <property type="entry name" value="Lipopolysaccharide (LPS) transport protein A like domain"/>
    <property type="match status" value="1"/>
</dbReference>
<feature type="compositionally biased region" description="Acidic residues" evidence="1">
    <location>
        <begin position="178"/>
        <end position="188"/>
    </location>
</feature>
<dbReference type="AlphaFoldDB" id="A0AAN4VVR2"/>
<dbReference type="Proteomes" id="UP001310022">
    <property type="component" value="Unassembled WGS sequence"/>
</dbReference>
<evidence type="ECO:0008006" key="4">
    <source>
        <dbReference type="Google" id="ProtNLM"/>
    </source>
</evidence>
<organism evidence="2 3">
    <name type="scientific">Persicobacter diffluens</name>
    <dbReference type="NCBI Taxonomy" id="981"/>
    <lineage>
        <taxon>Bacteria</taxon>
        <taxon>Pseudomonadati</taxon>
        <taxon>Bacteroidota</taxon>
        <taxon>Cytophagia</taxon>
        <taxon>Cytophagales</taxon>
        <taxon>Persicobacteraceae</taxon>
        <taxon>Persicobacter</taxon>
    </lineage>
</organism>
<keyword evidence="3" id="KW-1185">Reference proteome</keyword>
<protein>
    <recommendedName>
        <fullName evidence="4">LPS export ABC transporter periplasmic protein LptC</fullName>
    </recommendedName>
</protein>
<feature type="region of interest" description="Disordered" evidence="1">
    <location>
        <begin position="178"/>
        <end position="203"/>
    </location>
</feature>
<proteinExistence type="predicted"/>
<evidence type="ECO:0000313" key="3">
    <source>
        <dbReference type="Proteomes" id="UP001310022"/>
    </source>
</evidence>
<dbReference type="NCBIfam" id="TIGR04409">
    <property type="entry name" value="LptC_YrbK"/>
    <property type="match status" value="1"/>
</dbReference>
<accession>A0AAN4VVR2</accession>
<evidence type="ECO:0000256" key="1">
    <source>
        <dbReference type="SAM" id="MobiDB-lite"/>
    </source>
</evidence>
<evidence type="ECO:0000313" key="2">
    <source>
        <dbReference type="EMBL" id="GJM59700.1"/>
    </source>
</evidence>
<name>A0AAN4VVR2_9BACT</name>
<dbReference type="GO" id="GO:0015221">
    <property type="term" value="F:lipopolysaccharide transmembrane transporter activity"/>
    <property type="evidence" value="ECO:0007669"/>
    <property type="project" value="InterPro"/>
</dbReference>
<dbReference type="GO" id="GO:0005886">
    <property type="term" value="C:plasma membrane"/>
    <property type="evidence" value="ECO:0007669"/>
    <property type="project" value="InterPro"/>
</dbReference>